<dbReference type="AlphaFoldDB" id="A0A7D6VTX4"/>
<dbReference type="KEGG" id="cint:HZF06_09440"/>
<evidence type="ECO:0000313" key="1">
    <source>
        <dbReference type="EMBL" id="QLY81788.1"/>
    </source>
</evidence>
<name>A0A7D6VTX4_9CLOT</name>
<dbReference type="SUPFAM" id="SSF158682">
    <property type="entry name" value="TerB-like"/>
    <property type="match status" value="1"/>
</dbReference>
<gene>
    <name evidence="1" type="ORF">HZF06_09440</name>
</gene>
<organism evidence="1 2">
    <name type="scientific">Clostridium intestinale</name>
    <dbReference type="NCBI Taxonomy" id="36845"/>
    <lineage>
        <taxon>Bacteria</taxon>
        <taxon>Bacillati</taxon>
        <taxon>Bacillota</taxon>
        <taxon>Clostridia</taxon>
        <taxon>Eubacteriales</taxon>
        <taxon>Clostridiaceae</taxon>
        <taxon>Clostridium</taxon>
    </lineage>
</organism>
<accession>A0A7D6VTX4</accession>
<dbReference type="EMBL" id="CP059378">
    <property type="protein sequence ID" value="QLY81788.1"/>
    <property type="molecule type" value="Genomic_DNA"/>
</dbReference>
<dbReference type="Gene3D" id="1.10.3680.10">
    <property type="entry name" value="TerB-like"/>
    <property type="match status" value="1"/>
</dbReference>
<protein>
    <recommendedName>
        <fullName evidence="3">TerB family tellurite resistance protein</fullName>
    </recommendedName>
</protein>
<evidence type="ECO:0000313" key="2">
    <source>
        <dbReference type="Proteomes" id="UP000512286"/>
    </source>
</evidence>
<reference evidence="1 2" key="1">
    <citation type="submission" date="2020-07" db="EMBL/GenBank/DDBJ databases">
        <title>Electron transfer.</title>
        <authorList>
            <person name="Huang L."/>
            <person name="Liu X."/>
            <person name="Zhou S."/>
        </authorList>
    </citation>
    <scope>NUCLEOTIDE SEQUENCE [LARGE SCALE GENOMIC DNA]</scope>
    <source>
        <strain evidence="1 2">Lx1</strain>
    </source>
</reference>
<proteinExistence type="predicted"/>
<sequence>MNIREILKTEDSKLNFLRGLIRLSKIDGNVSDEEKLFFSQTAVQLEMKEESISLLENCWLSDEKIEVEFKTKRESLFFIQQAVQLCAMDGVYHDNEIKEIKLLGNELGLLESSIEKIEIWVEDGLKWQALGEHLLDIEA</sequence>
<dbReference type="RefSeq" id="WP_181603309.1">
    <property type="nucleotide sequence ID" value="NZ_CP059378.1"/>
</dbReference>
<dbReference type="Proteomes" id="UP000512286">
    <property type="component" value="Chromosome"/>
</dbReference>
<evidence type="ECO:0008006" key="3">
    <source>
        <dbReference type="Google" id="ProtNLM"/>
    </source>
</evidence>
<dbReference type="InterPro" id="IPR029024">
    <property type="entry name" value="TerB-like"/>
</dbReference>